<dbReference type="InterPro" id="IPR016947">
    <property type="entry name" value="UCP030140"/>
</dbReference>
<keyword evidence="2" id="KW-1185">Reference proteome</keyword>
<dbReference type="Gene3D" id="1.10.4010.10">
    <property type="entry name" value="Type II deoxyuridine triphosphatase"/>
    <property type="match status" value="1"/>
</dbReference>
<name>A0ABY9Q8U2_GEOTD</name>
<reference evidence="1 2" key="1">
    <citation type="submission" date="2023-08" db="EMBL/GenBank/DDBJ databases">
        <title>Complete genome sequence of Geobacillus thermodenitrificans K1041, a genetically tractable strain representative of the genus Geobacillus.</title>
        <authorList>
            <person name="Kani S."/>
            <person name="Suzuki H."/>
        </authorList>
    </citation>
    <scope>NUCLEOTIDE SEQUENCE [LARGE SCALE GENOMIC DNA]</scope>
    <source>
        <strain evidence="1 2">K1041</strain>
    </source>
</reference>
<dbReference type="EMBL" id="CP133461">
    <property type="protein sequence ID" value="WMV75323.1"/>
    <property type="molecule type" value="Genomic_DNA"/>
</dbReference>
<dbReference type="RefSeq" id="WP_236934096.1">
    <property type="nucleotide sequence ID" value="NZ_CP133461.1"/>
</dbReference>
<protein>
    <submittedName>
        <fullName evidence="1">dUTP diphosphatase</fullName>
    </submittedName>
</protein>
<accession>A0ABY9Q8U2</accession>
<dbReference type="InterPro" id="IPR014871">
    <property type="entry name" value="dUTPase/dCTP_pyrophosphatase"/>
</dbReference>
<dbReference type="Proteomes" id="UP001297580">
    <property type="component" value="Chromosome"/>
</dbReference>
<evidence type="ECO:0000313" key="1">
    <source>
        <dbReference type="EMBL" id="WMV75323.1"/>
    </source>
</evidence>
<sequence>MNLQKLFDMQRKLDEHIEREHPRKPDEDRLAKKILALMVELGELANEWRGFKFWSHDQVPRTRVLVNRTTDDIGFKNIGPEHIKNPLLEEYVDCLHFLLSVGLEITEPDMINLKRWNLTKADNITEQFLWLMSDVTELYNGLCNDGFSKFEYELLLLRFIHLGEMLGFTWKQIEEAYMRKNAVNHERQEMGY</sequence>
<dbReference type="SUPFAM" id="SSF101386">
    <property type="entry name" value="all-alpha NTP pyrophosphatases"/>
    <property type="match status" value="1"/>
</dbReference>
<dbReference type="PIRSF" id="PIRSF030140">
    <property type="entry name" value="UCP030140"/>
    <property type="match status" value="1"/>
</dbReference>
<proteinExistence type="predicted"/>
<dbReference type="CDD" id="cd11527">
    <property type="entry name" value="NTP-PPase_dUTPase"/>
    <property type="match status" value="1"/>
</dbReference>
<dbReference type="Pfam" id="PF08761">
    <property type="entry name" value="dUTPase_2"/>
    <property type="match status" value="2"/>
</dbReference>
<organism evidence="1 2">
    <name type="scientific">Geobacillus thermodenitrificans</name>
    <dbReference type="NCBI Taxonomy" id="33940"/>
    <lineage>
        <taxon>Bacteria</taxon>
        <taxon>Bacillati</taxon>
        <taxon>Bacillota</taxon>
        <taxon>Bacilli</taxon>
        <taxon>Bacillales</taxon>
        <taxon>Anoxybacillaceae</taxon>
        <taxon>Geobacillus</taxon>
    </lineage>
</organism>
<evidence type="ECO:0000313" key="2">
    <source>
        <dbReference type="Proteomes" id="UP001297580"/>
    </source>
</evidence>
<gene>
    <name evidence="1" type="ORF">HSX42_13755</name>
</gene>